<dbReference type="AlphaFoldDB" id="A0A561WWB7"/>
<dbReference type="EMBL" id="VIXA01000001">
    <property type="protein sequence ID" value="TWG28131.1"/>
    <property type="molecule type" value="Genomic_DNA"/>
</dbReference>
<gene>
    <name evidence="1" type="ORF">FHX75_111282</name>
</gene>
<organism evidence="1 2">
    <name type="scientific">Micromonospora palomenae</name>
    <dbReference type="NCBI Taxonomy" id="1461247"/>
    <lineage>
        <taxon>Bacteria</taxon>
        <taxon>Bacillati</taxon>
        <taxon>Actinomycetota</taxon>
        <taxon>Actinomycetes</taxon>
        <taxon>Micromonosporales</taxon>
        <taxon>Micromonosporaceae</taxon>
        <taxon>Micromonospora</taxon>
    </lineage>
</organism>
<name>A0A561WWB7_9ACTN</name>
<sequence>MAWNPAAYEILGGSEGRVEASVELAALEGWIEGRLPEAVREWYLLGGDRRLASISCNLVTRTQDFTSQTTIRFLASGYLLLETDSQHCCRWVVGISATHSNPPVYLIDPDDDACASRSCYAGTFSDYTFTAAWDVALWNGEVSADFDHPLPAGALDALKTRLTLLPTTHGWAMNQNCDAVYRFEGSAKVAVAVQGGAALWSAIAAPSIATRRAFASLVGATLEG</sequence>
<dbReference type="Proteomes" id="UP000319927">
    <property type="component" value="Unassembled WGS sequence"/>
</dbReference>
<comment type="caution">
    <text evidence="1">The sequence shown here is derived from an EMBL/GenBank/DDBJ whole genome shotgun (WGS) entry which is preliminary data.</text>
</comment>
<reference evidence="1 2" key="1">
    <citation type="submission" date="2019-06" db="EMBL/GenBank/DDBJ databases">
        <title>Sequencing the genomes of 1000 actinobacteria strains.</title>
        <authorList>
            <person name="Klenk H.-P."/>
        </authorList>
    </citation>
    <scope>NUCLEOTIDE SEQUENCE [LARGE SCALE GENOMIC DNA]</scope>
    <source>
        <strain evidence="1 2">DSM 102131</strain>
    </source>
</reference>
<evidence type="ECO:0000313" key="1">
    <source>
        <dbReference type="EMBL" id="TWG28131.1"/>
    </source>
</evidence>
<accession>A0A561WWB7</accession>
<evidence type="ECO:0000313" key="2">
    <source>
        <dbReference type="Proteomes" id="UP000319927"/>
    </source>
</evidence>
<proteinExistence type="predicted"/>
<keyword evidence="2" id="KW-1185">Reference proteome</keyword>
<protein>
    <submittedName>
        <fullName evidence="1">Uncharacterized protein</fullName>
    </submittedName>
</protein>